<organism evidence="1 2">
    <name type="scientific">Caenorhabditis tropicalis</name>
    <dbReference type="NCBI Taxonomy" id="1561998"/>
    <lineage>
        <taxon>Eukaryota</taxon>
        <taxon>Metazoa</taxon>
        <taxon>Ecdysozoa</taxon>
        <taxon>Nematoda</taxon>
        <taxon>Chromadorea</taxon>
        <taxon>Rhabditida</taxon>
        <taxon>Rhabditina</taxon>
        <taxon>Rhabditomorpha</taxon>
        <taxon>Rhabditoidea</taxon>
        <taxon>Rhabditidae</taxon>
        <taxon>Peloderinae</taxon>
        <taxon>Caenorhabditis</taxon>
    </lineage>
</organism>
<protein>
    <submittedName>
        <fullName evidence="2">PhoU domain-containing protein</fullName>
    </submittedName>
</protein>
<reference evidence="2" key="1">
    <citation type="submission" date="2016-11" db="UniProtKB">
        <authorList>
            <consortium name="WormBaseParasite"/>
        </authorList>
    </citation>
    <scope>IDENTIFICATION</scope>
</reference>
<evidence type="ECO:0000313" key="1">
    <source>
        <dbReference type="Proteomes" id="UP000095282"/>
    </source>
</evidence>
<proteinExistence type="predicted"/>
<dbReference type="AlphaFoldDB" id="A0A1I7TZ22"/>
<dbReference type="WBParaSite" id="Csp11.Scaffold629.g13222.t1">
    <property type="protein sequence ID" value="Csp11.Scaffold629.g13222.t1"/>
    <property type="gene ID" value="Csp11.Scaffold629.g13222"/>
</dbReference>
<keyword evidence="1" id="KW-1185">Reference proteome</keyword>
<dbReference type="eggNOG" id="ENOG502TJR2">
    <property type="taxonomic scope" value="Eukaryota"/>
</dbReference>
<dbReference type="Proteomes" id="UP000095282">
    <property type="component" value="Unplaced"/>
</dbReference>
<sequence>MEYILHENAQEKSFIVKSLLSSAKNSEEAKNMLKDHLRVLSSACDESLANVDLSLIMNPQKSVNDIFIHYLICVNNKKQLESLDFVRKLKEYEDRILHMIDQYYVIKEAQPAAEKKLKLVNIRHCNSVMDRNMYQRILDRVIYNVDSITQEIFPNDEARLNEFKSLIVESVQEHCRRQRECRSNERNDFGEKAADKESQIEPIDYELAREISYFLRDADKIMGVLLHDEQRQNVSEKYYSATRSLLMHIISQAAQYWDAASAIDLLAEMKTKLEAINTEISVKIDEYYTARQHVRDILEATDFLRILSYRIAPKRLSGFRSLEEYHFFFNFNEYFD</sequence>
<evidence type="ECO:0000313" key="2">
    <source>
        <dbReference type="WBParaSite" id="Csp11.Scaffold629.g13222.t1"/>
    </source>
</evidence>
<name>A0A1I7TZ22_9PELO</name>
<accession>A0A1I7TZ22</accession>